<gene>
    <name evidence="2" type="ORF">PIB30_090187</name>
</gene>
<evidence type="ECO:0000256" key="1">
    <source>
        <dbReference type="SAM" id="MobiDB-lite"/>
    </source>
</evidence>
<name>A0ABU6SVN3_9FABA</name>
<comment type="caution">
    <text evidence="2">The sequence shown here is derived from an EMBL/GenBank/DDBJ whole genome shotgun (WGS) entry which is preliminary data.</text>
</comment>
<keyword evidence="3" id="KW-1185">Reference proteome</keyword>
<sequence length="57" mass="6667">MEKVERKAKVQAAELESCRSTLAQEVKKGSRRHWTRPRPPRFTGAMTGSRWGRRLEK</sequence>
<feature type="compositionally biased region" description="Basic residues" evidence="1">
    <location>
        <begin position="29"/>
        <end position="39"/>
    </location>
</feature>
<accession>A0ABU6SVN3</accession>
<dbReference type="Proteomes" id="UP001341840">
    <property type="component" value="Unassembled WGS sequence"/>
</dbReference>
<evidence type="ECO:0000313" key="2">
    <source>
        <dbReference type="EMBL" id="MED6140135.1"/>
    </source>
</evidence>
<feature type="region of interest" description="Disordered" evidence="1">
    <location>
        <begin position="24"/>
        <end position="57"/>
    </location>
</feature>
<evidence type="ECO:0000313" key="3">
    <source>
        <dbReference type="Proteomes" id="UP001341840"/>
    </source>
</evidence>
<protein>
    <submittedName>
        <fullName evidence="2">Uncharacterized protein</fullName>
    </submittedName>
</protein>
<reference evidence="2 3" key="1">
    <citation type="journal article" date="2023" name="Plants (Basel)">
        <title>Bridging the Gap: Combining Genomics and Transcriptomics Approaches to Understand Stylosanthes scabra, an Orphan Legume from the Brazilian Caatinga.</title>
        <authorList>
            <person name="Ferreira-Neto J.R.C."/>
            <person name="da Silva M.D."/>
            <person name="Binneck E."/>
            <person name="de Melo N.F."/>
            <person name="da Silva R.H."/>
            <person name="de Melo A.L.T.M."/>
            <person name="Pandolfi V."/>
            <person name="Bustamante F.O."/>
            <person name="Brasileiro-Vidal A.C."/>
            <person name="Benko-Iseppon A.M."/>
        </authorList>
    </citation>
    <scope>NUCLEOTIDE SEQUENCE [LARGE SCALE GENOMIC DNA]</scope>
    <source>
        <tissue evidence="2">Leaves</tissue>
    </source>
</reference>
<proteinExistence type="predicted"/>
<organism evidence="2 3">
    <name type="scientific">Stylosanthes scabra</name>
    <dbReference type="NCBI Taxonomy" id="79078"/>
    <lineage>
        <taxon>Eukaryota</taxon>
        <taxon>Viridiplantae</taxon>
        <taxon>Streptophyta</taxon>
        <taxon>Embryophyta</taxon>
        <taxon>Tracheophyta</taxon>
        <taxon>Spermatophyta</taxon>
        <taxon>Magnoliopsida</taxon>
        <taxon>eudicotyledons</taxon>
        <taxon>Gunneridae</taxon>
        <taxon>Pentapetalae</taxon>
        <taxon>rosids</taxon>
        <taxon>fabids</taxon>
        <taxon>Fabales</taxon>
        <taxon>Fabaceae</taxon>
        <taxon>Papilionoideae</taxon>
        <taxon>50 kb inversion clade</taxon>
        <taxon>dalbergioids sensu lato</taxon>
        <taxon>Dalbergieae</taxon>
        <taxon>Pterocarpus clade</taxon>
        <taxon>Stylosanthes</taxon>
    </lineage>
</organism>
<dbReference type="EMBL" id="JASCZI010062141">
    <property type="protein sequence ID" value="MED6140135.1"/>
    <property type="molecule type" value="Genomic_DNA"/>
</dbReference>